<comment type="caution">
    <text evidence="2">The sequence shown here is derived from an EMBL/GenBank/DDBJ whole genome shotgun (WGS) entry which is preliminary data.</text>
</comment>
<organism evidence="2 3">
    <name type="scientific">Gemmobacter aquaticus</name>
    <dbReference type="NCBI Taxonomy" id="490185"/>
    <lineage>
        <taxon>Bacteria</taxon>
        <taxon>Pseudomonadati</taxon>
        <taxon>Pseudomonadota</taxon>
        <taxon>Alphaproteobacteria</taxon>
        <taxon>Rhodobacterales</taxon>
        <taxon>Paracoccaceae</taxon>
        <taxon>Gemmobacter</taxon>
    </lineage>
</organism>
<sequence>MIGQAITIGIATQIATGPNIRLKCHIIHSRSAMRKARRHKGNGQNGEKKHLPQYGRGCADHSDHMHQLNLADNTFWRDEIDLKRARQPFDGWQAA</sequence>
<evidence type="ECO:0000313" key="3">
    <source>
        <dbReference type="Proteomes" id="UP000598196"/>
    </source>
</evidence>
<proteinExistence type="predicted"/>
<reference evidence="2 3" key="1">
    <citation type="journal article" date="2014" name="Int. J. Syst. Evol. Microbiol.">
        <title>Complete genome sequence of Corynebacterium casei LMG S-19264T (=DSM 44701T), isolated from a smear-ripened cheese.</title>
        <authorList>
            <consortium name="US DOE Joint Genome Institute (JGI-PGF)"/>
            <person name="Walter F."/>
            <person name="Albersmeier A."/>
            <person name="Kalinowski J."/>
            <person name="Ruckert C."/>
        </authorList>
    </citation>
    <scope>NUCLEOTIDE SEQUENCE [LARGE SCALE GENOMIC DNA]</scope>
    <source>
        <strain evidence="2 3">CGMCC 1.7029</strain>
    </source>
</reference>
<name>A0A918DDZ4_9RHOB</name>
<dbReference type="Proteomes" id="UP000598196">
    <property type="component" value="Unassembled WGS sequence"/>
</dbReference>
<evidence type="ECO:0000313" key="2">
    <source>
        <dbReference type="EMBL" id="GGO33037.1"/>
    </source>
</evidence>
<gene>
    <name evidence="2" type="ORF">GCM10010991_21770</name>
</gene>
<protein>
    <submittedName>
        <fullName evidence="2">Uncharacterized protein</fullName>
    </submittedName>
</protein>
<dbReference type="EMBL" id="BMLP01000003">
    <property type="protein sequence ID" value="GGO33037.1"/>
    <property type="molecule type" value="Genomic_DNA"/>
</dbReference>
<dbReference type="AlphaFoldDB" id="A0A918DDZ4"/>
<feature type="compositionally biased region" description="Basic residues" evidence="1">
    <location>
        <begin position="31"/>
        <end position="41"/>
    </location>
</feature>
<evidence type="ECO:0000256" key="1">
    <source>
        <dbReference type="SAM" id="MobiDB-lite"/>
    </source>
</evidence>
<feature type="region of interest" description="Disordered" evidence="1">
    <location>
        <begin position="31"/>
        <end position="60"/>
    </location>
</feature>
<accession>A0A918DDZ4</accession>
<keyword evidence="3" id="KW-1185">Reference proteome</keyword>